<reference evidence="1 2" key="1">
    <citation type="submission" date="2016-10" db="EMBL/GenBank/DDBJ databases">
        <authorList>
            <person name="Cai Z."/>
        </authorList>
    </citation>
    <scope>NUCLEOTIDE SEQUENCE [LARGE SCALE GENOMIC DNA]</scope>
</reference>
<dbReference type="EMBL" id="FNXT01000617">
    <property type="protein sequence ID" value="SZX65351.1"/>
    <property type="molecule type" value="Genomic_DNA"/>
</dbReference>
<dbReference type="OrthoDB" id="523796at2759"/>
<accession>A0A383VJG2</accession>
<evidence type="ECO:0000313" key="2">
    <source>
        <dbReference type="Proteomes" id="UP000256970"/>
    </source>
</evidence>
<name>A0A383VJG2_TETOB</name>
<proteinExistence type="predicted"/>
<dbReference type="AlphaFoldDB" id="A0A383VJG2"/>
<keyword evidence="2" id="KW-1185">Reference proteome</keyword>
<dbReference type="Proteomes" id="UP000256970">
    <property type="component" value="Unassembled WGS sequence"/>
</dbReference>
<gene>
    <name evidence="1" type="ORF">BQ4739_LOCUS5788</name>
</gene>
<evidence type="ECO:0000313" key="1">
    <source>
        <dbReference type="EMBL" id="SZX65351.1"/>
    </source>
</evidence>
<protein>
    <submittedName>
        <fullName evidence="1">Uncharacterized protein</fullName>
    </submittedName>
</protein>
<sequence>MPFASTFGFAVGVGITCFKNGLQYLPAYRKPWEHVIAGTATAYLFQWIVDQEESLVKQIEDHYSRMSEQKQQ</sequence>
<organism evidence="1 2">
    <name type="scientific">Tetradesmus obliquus</name>
    <name type="common">Green alga</name>
    <name type="synonym">Acutodesmus obliquus</name>
    <dbReference type="NCBI Taxonomy" id="3088"/>
    <lineage>
        <taxon>Eukaryota</taxon>
        <taxon>Viridiplantae</taxon>
        <taxon>Chlorophyta</taxon>
        <taxon>core chlorophytes</taxon>
        <taxon>Chlorophyceae</taxon>
        <taxon>CS clade</taxon>
        <taxon>Sphaeropleales</taxon>
        <taxon>Scenedesmaceae</taxon>
        <taxon>Tetradesmus</taxon>
    </lineage>
</organism>